<dbReference type="InterPro" id="IPR021136">
    <property type="entry name" value="Flagellar_hook_control-like_C"/>
</dbReference>
<gene>
    <name evidence="3" type="ORF">FSZ17_09900</name>
</gene>
<evidence type="ECO:0000313" key="4">
    <source>
        <dbReference type="Proteomes" id="UP000321555"/>
    </source>
</evidence>
<dbReference type="Proteomes" id="UP000321555">
    <property type="component" value="Chromosome"/>
</dbReference>
<name>A0A5B8Z3B6_CYTDA</name>
<feature type="region of interest" description="Disordered" evidence="1">
    <location>
        <begin position="383"/>
        <end position="430"/>
    </location>
</feature>
<dbReference type="CDD" id="cd17470">
    <property type="entry name" value="T3SS_Flik_C"/>
    <property type="match status" value="1"/>
</dbReference>
<dbReference type="InterPro" id="IPR038610">
    <property type="entry name" value="FliK-like_C_sf"/>
</dbReference>
<feature type="compositionally biased region" description="Basic and acidic residues" evidence="1">
    <location>
        <begin position="399"/>
        <end position="410"/>
    </location>
</feature>
<organism evidence="3 4">
    <name type="scientific">Cytobacillus dafuensis</name>
    <name type="common">Bacillus dafuensis</name>
    <dbReference type="NCBI Taxonomy" id="1742359"/>
    <lineage>
        <taxon>Bacteria</taxon>
        <taxon>Bacillati</taxon>
        <taxon>Bacillota</taxon>
        <taxon>Bacilli</taxon>
        <taxon>Bacillales</taxon>
        <taxon>Bacillaceae</taxon>
        <taxon>Cytobacillus</taxon>
    </lineage>
</organism>
<dbReference type="EMBL" id="CP042593">
    <property type="protein sequence ID" value="QED47545.1"/>
    <property type="molecule type" value="Genomic_DNA"/>
</dbReference>
<keyword evidence="4" id="KW-1185">Reference proteome</keyword>
<dbReference type="KEGG" id="bda:FSZ17_09900"/>
<evidence type="ECO:0000313" key="3">
    <source>
        <dbReference type="EMBL" id="QED47545.1"/>
    </source>
</evidence>
<reference evidence="4" key="1">
    <citation type="submission" date="2019-08" db="EMBL/GenBank/DDBJ databases">
        <authorList>
            <person name="Zheng X."/>
        </authorList>
    </citation>
    <scope>NUCLEOTIDE SEQUENCE [LARGE SCALE GENOMIC DNA]</scope>
    <source>
        <strain evidence="4">FJAT-25496</strain>
    </source>
</reference>
<protein>
    <submittedName>
        <fullName evidence="3">Flagellar hook-length control protein FliK</fullName>
    </submittedName>
</protein>
<evidence type="ECO:0000259" key="2">
    <source>
        <dbReference type="Pfam" id="PF02120"/>
    </source>
</evidence>
<keyword evidence="3" id="KW-0969">Cilium</keyword>
<keyword evidence="3" id="KW-0966">Cell projection</keyword>
<evidence type="ECO:0000256" key="1">
    <source>
        <dbReference type="SAM" id="MobiDB-lite"/>
    </source>
</evidence>
<dbReference type="STRING" id="1742359.GCA_001439625_00420"/>
<accession>A0A5B8Z3B6</accession>
<dbReference type="OrthoDB" id="2112988at2"/>
<dbReference type="Pfam" id="PF02120">
    <property type="entry name" value="Flg_hook"/>
    <property type="match status" value="1"/>
</dbReference>
<dbReference type="RefSeq" id="WP_057769859.1">
    <property type="nucleotide sequence ID" value="NZ_CP042593.1"/>
</dbReference>
<keyword evidence="3" id="KW-0282">Flagellum</keyword>
<sequence>MEIGILGAINTLISQDIKTGSSGKGESGFSSLFANMLPKPANTLNLKATDENTGDFSNEELSGLLQLLQTNDILELENGMELLGKVAFQSNSDIINIIEEELNLSSEELVQLLSSFYNKLLTNNNGEKGLSPIEPNDTQQDKTDENQIDTILSLIQSIASIQMQDKQLTPDKEFGQTMKVLKLFELLSAHQDSHSNQIKMREFMKSMNEKLEVLLNDSVRSNRDELLQKTFTNLVNELNGKSSVKSETVGDNVAKVLAKTEQVHQHGFIHFQQLSKPEQLTLFSQPANRPVSAEQLMEQFQSILSRSQFLKNGGTQKLFIKLNPEHLGALRVELIQKDSAIIARILTSTSTAKEMMESQLNGLKQAFHSQNIQVERVEISQQFTQQDRSFNREQQNGQERQEQHREDQHEQQTNGDFTSSFEEALLNTEA</sequence>
<feature type="domain" description="Flagellar hook-length control protein-like C-terminal" evidence="2">
    <location>
        <begin position="310"/>
        <end position="386"/>
    </location>
</feature>
<dbReference type="AlphaFoldDB" id="A0A5B8Z3B6"/>
<dbReference type="Gene3D" id="3.30.750.140">
    <property type="match status" value="1"/>
</dbReference>
<proteinExistence type="predicted"/>